<organism evidence="2 3">
    <name type="scientific">Scheffersomyces stipitis (strain ATCC 58785 / CBS 6054 / NBRC 10063 / NRRL Y-11545)</name>
    <name type="common">Yeast</name>
    <name type="synonym">Pichia stipitis</name>
    <dbReference type="NCBI Taxonomy" id="322104"/>
    <lineage>
        <taxon>Eukaryota</taxon>
        <taxon>Fungi</taxon>
        <taxon>Dikarya</taxon>
        <taxon>Ascomycota</taxon>
        <taxon>Saccharomycotina</taxon>
        <taxon>Pichiomycetes</taxon>
        <taxon>Debaryomycetaceae</taxon>
        <taxon>Scheffersomyces</taxon>
    </lineage>
</organism>
<keyword evidence="1" id="KW-1133">Transmembrane helix</keyword>
<dbReference type="HOGENOM" id="CLU_376467_0_0_1"/>
<protein>
    <submittedName>
        <fullName evidence="2">Uncharacterized protein</fullName>
    </submittedName>
</protein>
<dbReference type="AlphaFoldDB" id="A3LXP6"/>
<keyword evidence="1" id="KW-0812">Transmembrane</keyword>
<dbReference type="eggNOG" id="ENOG502TB69">
    <property type="taxonomic scope" value="Eukaryota"/>
</dbReference>
<sequence length="737" mass="83835">MSLADVVTYIWLQLSEFARYVSELQAYKKISSLKLLDAGFGRQYKHEPLLIDSPHAFEKQEPTFQKSVSSIISKSPKPIFNLQLLTQTVSHLYQRVSFELQTITPGNGFALSIAIFIIIYLILIGSVIYICYDADEECTRSSSSSREEVCETGCNRDEPLEVITQEPMPENPDVHYILQDLDFVARVNLKSVNNKVQIINPNYRRNSTKALLLDYTDDLEVERQSSVKDSETPSSAFSDQKDNLITLDNESEVKLPRKGTTYTVESITGHSSSIYPKGTKGSINSNIVKADSNFVFNLLHPNSNRHKSSASLQATTIASAHGTIDNQIKESILLLDPRTSTPFKIMTSPGIINPGTDSLGNVGFASSASKLLAPVESNISICGDISNTSISLSVADSLDIPNFTVQPQYQELLDDTDDQISLFDYFDTSMSLLEHCFDFESEYEKWVELSRNKTELRKECRKIFDDQSTIADKVKSIEILRFLVANDHDIRVSSLHKKKKKFERLIEEHISEFINVLYTGNYIVMRYVILLLRDYITNCKSNQIEIEDYNRIMTGLIEENYYNKALNEIIESSLFSIMVALHPSMLSATIFFIFNELLVDPILDLRKVKLMLQGIKFYICFNKDILIEQLNNAPEEEKIKTGVYQIMRCLCNTTRIISVDKQFKGGVSSITENSLQKEIIDFYLLILEVFIDSKSISKVQKIEFLDHFVTRAYSELQPLIHGDPRQLRKPSMQDSTK</sequence>
<dbReference type="RefSeq" id="XP_001385865.2">
    <property type="nucleotide sequence ID" value="XM_001385828.1"/>
</dbReference>
<dbReference type="EMBL" id="CP000500">
    <property type="protein sequence ID" value="ABN67836.2"/>
    <property type="molecule type" value="Genomic_DNA"/>
</dbReference>
<dbReference type="InParanoid" id="A3LXP6"/>
<accession>A3LXP6</accession>
<evidence type="ECO:0000313" key="2">
    <source>
        <dbReference type="EMBL" id="ABN67836.2"/>
    </source>
</evidence>
<proteinExistence type="predicted"/>
<evidence type="ECO:0000256" key="1">
    <source>
        <dbReference type="SAM" id="Phobius"/>
    </source>
</evidence>
<feature type="transmembrane region" description="Helical" evidence="1">
    <location>
        <begin position="109"/>
        <end position="130"/>
    </location>
</feature>
<keyword evidence="3" id="KW-1185">Reference proteome</keyword>
<keyword evidence="1" id="KW-0472">Membrane</keyword>
<evidence type="ECO:0000313" key="3">
    <source>
        <dbReference type="Proteomes" id="UP000002258"/>
    </source>
</evidence>
<dbReference type="GeneID" id="4840064"/>
<name>A3LXP6_PICST</name>
<gene>
    <name evidence="2" type="ORF">PICST_68100</name>
</gene>
<reference evidence="2 3" key="1">
    <citation type="journal article" date="2007" name="Nat. Biotechnol.">
        <title>Genome sequence of the lignocellulose-bioconverting and xylose-fermenting yeast Pichia stipitis.</title>
        <authorList>
            <person name="Jeffries T.W."/>
            <person name="Grigoriev I.V."/>
            <person name="Grimwood J."/>
            <person name="Laplaza J.M."/>
            <person name="Aerts A."/>
            <person name="Salamov A."/>
            <person name="Schmutz J."/>
            <person name="Lindquist E."/>
            <person name="Dehal P."/>
            <person name="Shapiro H."/>
            <person name="Jin Y.S."/>
            <person name="Passoth V."/>
            <person name="Richardson P.M."/>
        </authorList>
    </citation>
    <scope>NUCLEOTIDE SEQUENCE [LARGE SCALE GENOMIC DNA]</scope>
    <source>
        <strain evidence="3">ATCC 58785 / CBS 6054 / NBRC 10063 / NRRL Y-11545</strain>
    </source>
</reference>
<dbReference type="Proteomes" id="UP000002258">
    <property type="component" value="Chromosome 6"/>
</dbReference>
<dbReference type="KEGG" id="pic:PICST_68100"/>
<dbReference type="OrthoDB" id="10392331at2759"/>